<dbReference type="Pfam" id="PF06855">
    <property type="entry name" value="YozE_SAM_like"/>
    <property type="match status" value="1"/>
</dbReference>
<evidence type="ECO:0000259" key="1">
    <source>
        <dbReference type="Pfam" id="PF06855"/>
    </source>
</evidence>
<accession>A0A2T5GRS7</accession>
<protein>
    <submittedName>
        <fullName evidence="2">YozE SAM-like protein</fullName>
    </submittedName>
</protein>
<dbReference type="AlphaFoldDB" id="A0A2T5GRS7"/>
<feature type="domain" description="YozE SAM-like" evidence="1">
    <location>
        <begin position="15"/>
        <end position="71"/>
    </location>
</feature>
<sequence length="78" mass="8612">MTDHDDEQQEPKPAFGQWLVTQKDRSDLVGQLAIGAAADRRFPRNGDPEAVRKHLSAMQAEGDMFAAVDDAESDWLSA</sequence>
<dbReference type="EMBL" id="QAOG01000001">
    <property type="protein sequence ID" value="PTQ62030.1"/>
    <property type="molecule type" value="Genomic_DNA"/>
</dbReference>
<dbReference type="Gene3D" id="1.10.150.260">
    <property type="entry name" value="YozE SAM-like"/>
    <property type="match status" value="1"/>
</dbReference>
<evidence type="ECO:0000313" key="3">
    <source>
        <dbReference type="Proteomes" id="UP000244189"/>
    </source>
</evidence>
<evidence type="ECO:0000313" key="2">
    <source>
        <dbReference type="EMBL" id="PTQ62030.1"/>
    </source>
</evidence>
<dbReference type="RefSeq" id="WP_056418978.1">
    <property type="nucleotide sequence ID" value="NZ_JASPFN010000001.1"/>
</dbReference>
<proteinExistence type="predicted"/>
<dbReference type="InterPro" id="IPR036806">
    <property type="entry name" value="YozE_SAM-like_sf"/>
</dbReference>
<gene>
    <name evidence="2" type="ORF">C8J26_0302</name>
</gene>
<organism evidence="2 3">
    <name type="scientific">Sphingomonas aurantiaca</name>
    <dbReference type="NCBI Taxonomy" id="185949"/>
    <lineage>
        <taxon>Bacteria</taxon>
        <taxon>Pseudomonadati</taxon>
        <taxon>Pseudomonadota</taxon>
        <taxon>Alphaproteobacteria</taxon>
        <taxon>Sphingomonadales</taxon>
        <taxon>Sphingomonadaceae</taxon>
        <taxon>Sphingomonas</taxon>
    </lineage>
</organism>
<reference evidence="2 3" key="1">
    <citation type="submission" date="2018-04" db="EMBL/GenBank/DDBJ databases">
        <title>Genomic Encyclopedia of Type Strains, Phase III (KMG-III): the genomes of soil and plant-associated and newly described type strains.</title>
        <authorList>
            <person name="Whitman W."/>
        </authorList>
    </citation>
    <scope>NUCLEOTIDE SEQUENCE [LARGE SCALE GENOMIC DNA]</scope>
    <source>
        <strain evidence="2 3">MA101b</strain>
    </source>
</reference>
<dbReference type="SUPFAM" id="SSF140652">
    <property type="entry name" value="YozE-like"/>
    <property type="match status" value="1"/>
</dbReference>
<comment type="caution">
    <text evidence="2">The sequence shown here is derived from an EMBL/GenBank/DDBJ whole genome shotgun (WGS) entry which is preliminary data.</text>
</comment>
<name>A0A2T5GRS7_9SPHN</name>
<dbReference type="InterPro" id="IPR023089">
    <property type="entry name" value="YozE_SAM-like"/>
</dbReference>
<keyword evidence="3" id="KW-1185">Reference proteome</keyword>
<dbReference type="Proteomes" id="UP000244189">
    <property type="component" value="Unassembled WGS sequence"/>
</dbReference>